<dbReference type="EMBL" id="CP002085">
    <property type="protein sequence ID" value="ADK85302.1"/>
    <property type="molecule type" value="Genomic_DNA"/>
</dbReference>
<feature type="signal peptide" evidence="1">
    <location>
        <begin position="1"/>
        <end position="22"/>
    </location>
</feature>
<evidence type="ECO:0000313" key="3">
    <source>
        <dbReference type="Proteomes" id="UP000009047"/>
    </source>
</evidence>
<dbReference type="eggNOG" id="ENOG50332XR">
    <property type="taxonomic scope" value="Bacteria"/>
</dbReference>
<proteinExistence type="predicted"/>
<dbReference type="HOGENOM" id="CLU_1419427_0_0_7"/>
<accession>E1QL37</accession>
<organism evidence="2 3">
    <name type="scientific">Desulfarculus baarsii (strain ATCC 33931 / DSM 2075 / LMG 7858 / VKM B-1802 / 2st14)</name>
    <dbReference type="NCBI Taxonomy" id="644282"/>
    <lineage>
        <taxon>Bacteria</taxon>
        <taxon>Pseudomonadati</taxon>
        <taxon>Thermodesulfobacteriota</taxon>
        <taxon>Desulfarculia</taxon>
        <taxon>Desulfarculales</taxon>
        <taxon>Desulfarculaceae</taxon>
        <taxon>Desulfarculus</taxon>
    </lineage>
</organism>
<keyword evidence="3" id="KW-1185">Reference proteome</keyword>
<dbReference type="KEGG" id="dbr:Deba_1937"/>
<name>E1QL37_DESB2</name>
<dbReference type="STRING" id="644282.Deba_1937"/>
<feature type="chain" id="PRO_5003150271" description="Lipoprotein" evidence="1">
    <location>
        <begin position="23"/>
        <end position="191"/>
    </location>
</feature>
<sequence length="191" mass="21355">MKNALAFFLALAAALWAGGCPARDLNQEPAAISDQGAAPHEYMRALGEADAAVAYIWEQMPFLINKALLISKPCQVYGDFDHRKSNVFSDNDPTLAYVEPLGFKYRQAEDGFFELEMAVDLLILDSQGKIVVLQDDYQRAEERSRYQLREVFMNVSLPLFGLPPDKYHVSIKVRDLIGKGSATAKLVVILR</sequence>
<dbReference type="RefSeq" id="WP_013258743.1">
    <property type="nucleotide sequence ID" value="NC_014365.1"/>
</dbReference>
<evidence type="ECO:0000313" key="2">
    <source>
        <dbReference type="EMBL" id="ADK85302.1"/>
    </source>
</evidence>
<dbReference type="AlphaFoldDB" id="E1QL37"/>
<evidence type="ECO:0008006" key="4">
    <source>
        <dbReference type="Google" id="ProtNLM"/>
    </source>
</evidence>
<protein>
    <recommendedName>
        <fullName evidence="4">Lipoprotein</fullName>
    </recommendedName>
</protein>
<keyword evidence="1" id="KW-0732">Signal</keyword>
<gene>
    <name evidence="2" type="ordered locus">Deba_1937</name>
</gene>
<dbReference type="Proteomes" id="UP000009047">
    <property type="component" value="Chromosome"/>
</dbReference>
<evidence type="ECO:0000256" key="1">
    <source>
        <dbReference type="SAM" id="SignalP"/>
    </source>
</evidence>
<reference evidence="2 3" key="1">
    <citation type="journal article" date="2010" name="Stand. Genomic Sci.">
        <title>Complete genome sequence of Desulfarculus baarsii type strain (2st14).</title>
        <authorList>
            <person name="Sun H."/>
            <person name="Spring S."/>
            <person name="Lapidus A."/>
            <person name="Davenport K."/>
            <person name="Del Rio T.G."/>
            <person name="Tice H."/>
            <person name="Nolan M."/>
            <person name="Copeland A."/>
            <person name="Cheng J.F."/>
            <person name="Lucas S."/>
            <person name="Tapia R."/>
            <person name="Goodwin L."/>
            <person name="Pitluck S."/>
            <person name="Ivanova N."/>
            <person name="Pagani I."/>
            <person name="Mavromatis K."/>
            <person name="Ovchinnikova G."/>
            <person name="Pati A."/>
            <person name="Chen A."/>
            <person name="Palaniappan K."/>
            <person name="Hauser L."/>
            <person name="Chang Y.J."/>
            <person name="Jeffries C.D."/>
            <person name="Detter J.C."/>
            <person name="Han C."/>
            <person name="Rohde M."/>
            <person name="Brambilla E."/>
            <person name="Goker M."/>
            <person name="Woyke T."/>
            <person name="Bristow J."/>
            <person name="Eisen J.A."/>
            <person name="Markowitz V."/>
            <person name="Hugenholtz P."/>
            <person name="Kyrpides N.C."/>
            <person name="Klenk H.P."/>
            <person name="Land M."/>
        </authorList>
    </citation>
    <scope>NUCLEOTIDE SEQUENCE [LARGE SCALE GENOMIC DNA]</scope>
    <source>
        <strain evidence="3">ATCC 33931 / DSM 2075 / LMG 7858 / VKM B-1802 / 2st14</strain>
    </source>
</reference>
<dbReference type="PROSITE" id="PS51257">
    <property type="entry name" value="PROKAR_LIPOPROTEIN"/>
    <property type="match status" value="1"/>
</dbReference>